<dbReference type="RefSeq" id="WP_043677751.1">
    <property type="nucleotide sequence ID" value="NZ_JNFP01000046.1"/>
</dbReference>
<protein>
    <submittedName>
        <fullName evidence="3">Uncharacterized protein</fullName>
    </submittedName>
</protein>
<keyword evidence="4" id="KW-1185">Reference proteome</keyword>
<evidence type="ECO:0000313" key="3">
    <source>
        <dbReference type="EMBL" id="KIA61403.1"/>
    </source>
</evidence>
<feature type="coiled-coil region" evidence="1">
    <location>
        <begin position="505"/>
        <end position="532"/>
    </location>
</feature>
<dbReference type="EMBL" id="JNFP01000046">
    <property type="protein sequence ID" value="KIA61403.1"/>
    <property type="molecule type" value="Genomic_DNA"/>
</dbReference>
<feature type="compositionally biased region" description="Basic residues" evidence="2">
    <location>
        <begin position="305"/>
        <end position="315"/>
    </location>
</feature>
<feature type="region of interest" description="Disordered" evidence="2">
    <location>
        <begin position="302"/>
        <end position="329"/>
    </location>
</feature>
<proteinExistence type="predicted"/>
<gene>
    <name evidence="3" type="ORF">FG87_31450</name>
</gene>
<dbReference type="Proteomes" id="UP000031364">
    <property type="component" value="Unassembled WGS sequence"/>
</dbReference>
<name>A0ABR4Z7Z3_9NOCA</name>
<organism evidence="3 4">
    <name type="scientific">Nocardia vulneris</name>
    <dbReference type="NCBI Taxonomy" id="1141657"/>
    <lineage>
        <taxon>Bacteria</taxon>
        <taxon>Bacillati</taxon>
        <taxon>Actinomycetota</taxon>
        <taxon>Actinomycetes</taxon>
        <taxon>Mycobacteriales</taxon>
        <taxon>Nocardiaceae</taxon>
        <taxon>Nocardia</taxon>
    </lineage>
</organism>
<comment type="caution">
    <text evidence="3">The sequence shown here is derived from an EMBL/GenBank/DDBJ whole genome shotgun (WGS) entry which is preliminary data.</text>
</comment>
<keyword evidence="1" id="KW-0175">Coiled coil</keyword>
<feature type="non-terminal residue" evidence="3">
    <location>
        <position position="1"/>
    </location>
</feature>
<feature type="compositionally biased region" description="Basic and acidic residues" evidence="2">
    <location>
        <begin position="316"/>
        <end position="328"/>
    </location>
</feature>
<accession>A0ABR4Z7Z3</accession>
<evidence type="ECO:0000313" key="4">
    <source>
        <dbReference type="Proteomes" id="UP000031364"/>
    </source>
</evidence>
<sequence>PAADTSIDGLITRLTASLSAPESPVLVGVRPGLGDVQAGVDGFALRSGPADVPATHDFHHLRIAFESVWQELFDRETLATGRQLYDKFVELGLDPNDYLVEHNGHSGYSVVPPWLKGNLLQAMLESLYSGGYGGSTATGGPPPEVTQWFYLTDREWSVLNPQHRSTLTSLGTQLNTLSQKSSELQDLTKSLPLFKELFTQIMRAEVESLDRQMRILQNRGARVVKYAKELAQAPREFEKLHELLTALEKSLKEPYRFNVYAAGPTGRSINFGVLETYRQQWTPLTYQVGELVRTVPLAPKETRKYSRKTVRKQNRAQKESTSRLESLRSESSVTARVEAEIIARAETKSNFQVGAAAGISLGVTFKGTTSFGQNAAQLSQETKKEFRESVFKAAAEYKTENRVEVEVGQTYEFAEEESGELSNPNDELPVTFLFYELQRKYRIDEKLRKVTPVILVAQEFPAPDEIDDDWIVAHDWILRRVILDDSFVPAMNYLATKVVGDEHALQQLYENLQQQRRIADELSEELVLVRAQLDSRYEALQRSLRARADTIQQESDEGLLESGHEFLFGGDDPDAEAMKAREDATRDAYQRVLTREHDLQERLTRETTAVAELSDKYTAQLSDHLNRRTQISRLRTHIKANIMHYMQAVYSHEPPDQRYFRLRDVRVPRLVGKKTYTITTDPDAVPLPPTWRKPHKLTARVHIDTEDLGFDALGDVADLDNPLGFKGNYMIFPLTRENALTDYMLTPYYNPFTGLHDPDQLATWTLHEFAEYVCCVRANTDDRTFALLLPGLIETYRRLKERANDDNELVVPTGSLYIEALPGVHPLLEDFKLAHRAVDVKKAQAEVRLSELENLRMAARLLADEHDDPRVDKKIVIEGAPAVAIDPDTI</sequence>
<evidence type="ECO:0000256" key="1">
    <source>
        <dbReference type="SAM" id="Coils"/>
    </source>
</evidence>
<evidence type="ECO:0000256" key="2">
    <source>
        <dbReference type="SAM" id="MobiDB-lite"/>
    </source>
</evidence>
<reference evidence="3 4" key="1">
    <citation type="journal article" date="2014" name="Int. J. Syst. Evol. Microbiol.">
        <title>Nocardia vulneris sp. nov., isolated from wounds of human patients in North America.</title>
        <authorList>
            <person name="Lasker B.A."/>
            <person name="Bell M."/>
            <person name="Klenk H.P."/>
            <person name="Sproer C."/>
            <person name="Schumann C."/>
            <person name="Schumann P."/>
            <person name="Brown J.M."/>
        </authorList>
    </citation>
    <scope>NUCLEOTIDE SEQUENCE [LARGE SCALE GENOMIC DNA]</scope>
    <source>
        <strain evidence="3 4">W9851</strain>
    </source>
</reference>